<dbReference type="OrthoDB" id="9811589at2"/>
<dbReference type="GO" id="GO:0008168">
    <property type="term" value="F:methyltransferase activity"/>
    <property type="evidence" value="ECO:0007669"/>
    <property type="project" value="UniProtKB-KW"/>
</dbReference>
<dbReference type="SUPFAM" id="SSF53335">
    <property type="entry name" value="S-adenosyl-L-methionine-dependent methyltransferases"/>
    <property type="match status" value="1"/>
</dbReference>
<dbReference type="EC" id="2.1.1.234" evidence="2"/>
<dbReference type="RefSeq" id="WP_119276982.1">
    <property type="nucleotide sequence ID" value="NZ_QWLA01000023.1"/>
</dbReference>
<dbReference type="CDD" id="cd02440">
    <property type="entry name" value="AdoMet_MTases"/>
    <property type="match status" value="1"/>
</dbReference>
<keyword evidence="2" id="KW-0808">Transferase</keyword>
<keyword evidence="2" id="KW-0489">Methyltransferase</keyword>
<comment type="caution">
    <text evidence="2">The sequence shown here is derived from an EMBL/GenBank/DDBJ whole genome shotgun (WGS) entry which is preliminary data.</text>
</comment>
<evidence type="ECO:0000313" key="2">
    <source>
        <dbReference type="EMBL" id="RIH87047.1"/>
    </source>
</evidence>
<dbReference type="InterPro" id="IPR029063">
    <property type="entry name" value="SAM-dependent_MTases_sf"/>
</dbReference>
<evidence type="ECO:0000259" key="1">
    <source>
        <dbReference type="Pfam" id="PF13649"/>
    </source>
</evidence>
<dbReference type="PANTHER" id="PTHR43464:SF92">
    <property type="entry name" value="SLR1071 PROTEIN"/>
    <property type="match status" value="1"/>
</dbReference>
<dbReference type="Gene3D" id="2.20.130.10">
    <property type="entry name" value="CAC2371-like domains"/>
    <property type="match status" value="1"/>
</dbReference>
<accession>A0A399EQX7</accession>
<keyword evidence="3" id="KW-1185">Reference proteome</keyword>
<dbReference type="GO" id="GO:0032259">
    <property type="term" value="P:methylation"/>
    <property type="evidence" value="ECO:0007669"/>
    <property type="project" value="UniProtKB-KW"/>
</dbReference>
<evidence type="ECO:0000313" key="3">
    <source>
        <dbReference type="Proteomes" id="UP000265341"/>
    </source>
</evidence>
<dbReference type="Proteomes" id="UP000265341">
    <property type="component" value="Unassembled WGS sequence"/>
</dbReference>
<dbReference type="PANTHER" id="PTHR43464">
    <property type="entry name" value="METHYLTRANSFERASE"/>
    <property type="match status" value="1"/>
</dbReference>
<dbReference type="AlphaFoldDB" id="A0A399EQX7"/>
<dbReference type="Pfam" id="PF13649">
    <property type="entry name" value="Methyltransf_25"/>
    <property type="match status" value="1"/>
</dbReference>
<protein>
    <submittedName>
        <fullName evidence="2">dTDP-3-amino-3,4, 6-trideoxy-alpha-D-glucopyranose</fullName>
        <ecNumber evidence="2">2.1.1.234</ecNumber>
    </submittedName>
</protein>
<proteinExistence type="predicted"/>
<name>A0A399EQX7_9DEIN</name>
<sequence length="233" mass="26404">MARNAYGWLYDKIYSFKDYAHEAALIREIIHSRNPGASSLLDVACGTGKHLDYLKAYYQVVGTDLDEGQLEEARKRHPDVAFYQADMRDFDLGQRFDAVTCLFSAIGHTGGVEGLGRAVASMARHLEPGGVLLIEPWLSPEVWQNGRPHAVFVDEPELKVVRMNTSRQEGRQSVLEFHYLLARPQGVEYFTEELRLFLFTHEEYMDAFRQAGLSVEFDPQGLTGRGLYVGLRS</sequence>
<dbReference type="EMBL" id="QWLA01000023">
    <property type="protein sequence ID" value="RIH87047.1"/>
    <property type="molecule type" value="Genomic_DNA"/>
</dbReference>
<dbReference type="Gene3D" id="3.40.50.150">
    <property type="entry name" value="Vaccinia Virus protein VP39"/>
    <property type="match status" value="1"/>
</dbReference>
<feature type="domain" description="Methyltransferase" evidence="1">
    <location>
        <begin position="41"/>
        <end position="130"/>
    </location>
</feature>
<dbReference type="InterPro" id="IPR041698">
    <property type="entry name" value="Methyltransf_25"/>
</dbReference>
<organism evidence="2 3">
    <name type="scientific">Calidithermus roseus</name>
    <dbReference type="NCBI Taxonomy" id="1644118"/>
    <lineage>
        <taxon>Bacteria</taxon>
        <taxon>Thermotogati</taxon>
        <taxon>Deinococcota</taxon>
        <taxon>Deinococci</taxon>
        <taxon>Thermales</taxon>
        <taxon>Thermaceae</taxon>
        <taxon>Calidithermus</taxon>
    </lineage>
</organism>
<gene>
    <name evidence="2" type="primary">desVI</name>
    <name evidence="2" type="ORF">Mrose_01481</name>
</gene>
<reference evidence="2 3" key="1">
    <citation type="submission" date="2018-08" db="EMBL/GenBank/DDBJ databases">
        <title>Meiothermus roseus NBRC 110900 genome sequencing project.</title>
        <authorList>
            <person name="Da Costa M.S."/>
            <person name="Albuquerque L."/>
            <person name="Raposo P."/>
            <person name="Froufe H.J.C."/>
            <person name="Barroso C.S."/>
            <person name="Egas C."/>
        </authorList>
    </citation>
    <scope>NUCLEOTIDE SEQUENCE [LARGE SCALE GENOMIC DNA]</scope>
    <source>
        <strain evidence="2 3">NBRC 110900</strain>
    </source>
</reference>